<proteinExistence type="predicted"/>
<evidence type="ECO:0000313" key="3">
    <source>
        <dbReference type="Proteomes" id="UP000582646"/>
    </source>
</evidence>
<feature type="compositionally biased region" description="Pro residues" evidence="1">
    <location>
        <begin position="132"/>
        <end position="141"/>
    </location>
</feature>
<feature type="region of interest" description="Disordered" evidence="1">
    <location>
        <begin position="63"/>
        <end position="177"/>
    </location>
</feature>
<feature type="compositionally biased region" description="Basic and acidic residues" evidence="1">
    <location>
        <begin position="63"/>
        <end position="73"/>
    </location>
</feature>
<accession>A0A846WZS5</accession>
<reference evidence="2 3" key="1">
    <citation type="submission" date="2020-04" db="EMBL/GenBank/DDBJ databases">
        <title>MicrobeNet Type strains.</title>
        <authorList>
            <person name="Nicholson A.C."/>
        </authorList>
    </citation>
    <scope>NUCLEOTIDE SEQUENCE [LARGE SCALE GENOMIC DNA]</scope>
    <source>
        <strain evidence="2 3">DSM 44113</strain>
    </source>
</reference>
<keyword evidence="3" id="KW-1185">Reference proteome</keyword>
<organism evidence="2 3">
    <name type="scientific">Tsukamurella spumae</name>
    <dbReference type="NCBI Taxonomy" id="44753"/>
    <lineage>
        <taxon>Bacteria</taxon>
        <taxon>Bacillati</taxon>
        <taxon>Actinomycetota</taxon>
        <taxon>Actinomycetes</taxon>
        <taxon>Mycobacteriales</taxon>
        <taxon>Tsukamurellaceae</taxon>
        <taxon>Tsukamurella</taxon>
    </lineage>
</organism>
<evidence type="ECO:0000313" key="2">
    <source>
        <dbReference type="EMBL" id="NKY17589.1"/>
    </source>
</evidence>
<dbReference type="EMBL" id="JAAXOQ010000004">
    <property type="protein sequence ID" value="NKY17589.1"/>
    <property type="molecule type" value="Genomic_DNA"/>
</dbReference>
<dbReference type="Proteomes" id="UP000582646">
    <property type="component" value="Unassembled WGS sequence"/>
</dbReference>
<gene>
    <name evidence="2" type="ORF">HF999_04280</name>
</gene>
<comment type="caution">
    <text evidence="2">The sequence shown here is derived from an EMBL/GenBank/DDBJ whole genome shotgun (WGS) entry which is preliminary data.</text>
</comment>
<evidence type="ECO:0000256" key="1">
    <source>
        <dbReference type="SAM" id="MobiDB-lite"/>
    </source>
</evidence>
<dbReference type="RefSeq" id="WP_168544675.1">
    <property type="nucleotide sequence ID" value="NZ_BAAAKS010000006.1"/>
</dbReference>
<sequence length="177" mass="18163">MGDVSIEYWFGDGDGHVTRWTSPGVHGAVLLDFDGDGRVDDAMLDLDGDGRADVAALDLDDDGVRETRYRDDGSGTWSQPAPAEAPATPAAAAPPSSSRAGDTVGPTPRTPSTCPIPGVGRVGEQEATAPVTPVPAEPGQPPRQAVVDTDADGAPDVLLFDTDGDGTVDGATDLRQQ</sequence>
<name>A0A846WZS5_9ACTN</name>
<dbReference type="AlphaFoldDB" id="A0A846WZS5"/>
<protein>
    <submittedName>
        <fullName evidence="2">Uncharacterized protein</fullName>
    </submittedName>
</protein>
<dbReference type="InterPro" id="IPR028994">
    <property type="entry name" value="Integrin_alpha_N"/>
</dbReference>
<feature type="compositionally biased region" description="Low complexity" evidence="1">
    <location>
        <begin position="168"/>
        <end position="177"/>
    </location>
</feature>
<dbReference type="SUPFAM" id="SSF69318">
    <property type="entry name" value="Integrin alpha N-terminal domain"/>
    <property type="match status" value="1"/>
</dbReference>
<feature type="compositionally biased region" description="Low complexity" evidence="1">
    <location>
        <begin position="80"/>
        <end position="95"/>
    </location>
</feature>